<keyword evidence="1" id="KW-1133">Transmembrane helix</keyword>
<gene>
    <name evidence="6" type="ORF">UCDDS831_g01638</name>
</gene>
<evidence type="ECO:0000259" key="3">
    <source>
        <dbReference type="Pfam" id="PF12768"/>
    </source>
</evidence>
<feature type="chain" id="PRO_5002544597" evidence="2">
    <location>
        <begin position="33"/>
        <end position="1237"/>
    </location>
</feature>
<feature type="domain" description="Rax2-like third" evidence="5">
    <location>
        <begin position="383"/>
        <end position="545"/>
    </location>
</feature>
<dbReference type="GO" id="GO:1902929">
    <property type="term" value="C:plasma membrane of growing cell tip"/>
    <property type="evidence" value="ECO:0007669"/>
    <property type="project" value="TreeGrafter"/>
</dbReference>
<name>A0A0G2GS26_9PEZI</name>
<dbReference type="PANTHER" id="PTHR31778">
    <property type="entry name" value="BUD SITE SELECTION PROTEIN RAX2"/>
    <property type="match status" value="1"/>
</dbReference>
<dbReference type="InterPro" id="IPR048265">
    <property type="entry name" value="Rax2-like_third"/>
</dbReference>
<dbReference type="SUPFAM" id="SSF50965">
    <property type="entry name" value="Galactose oxidase, central domain"/>
    <property type="match status" value="1"/>
</dbReference>
<keyword evidence="2" id="KW-0732">Signal</keyword>
<accession>A0A0G2GS26</accession>
<dbReference type="Pfam" id="PF12768">
    <property type="entry name" value="Rax2"/>
    <property type="match status" value="1"/>
</dbReference>
<keyword evidence="1" id="KW-0812">Transmembrane</keyword>
<comment type="caution">
    <text evidence="6">The sequence shown here is derived from an EMBL/GenBank/DDBJ whole genome shotgun (WGS) entry which is preliminary data.</text>
</comment>
<dbReference type="Proteomes" id="UP000034182">
    <property type="component" value="Unassembled WGS sequence"/>
</dbReference>
<feature type="domain" description="Rax2-like C-terminal" evidence="3">
    <location>
        <begin position="906"/>
        <end position="1158"/>
    </location>
</feature>
<dbReference type="EMBL" id="LAQI01000033">
    <property type="protein sequence ID" value="KKY26128.1"/>
    <property type="molecule type" value="Genomic_DNA"/>
</dbReference>
<proteinExistence type="predicted"/>
<evidence type="ECO:0000256" key="1">
    <source>
        <dbReference type="SAM" id="Phobius"/>
    </source>
</evidence>
<feature type="signal peptide" evidence="2">
    <location>
        <begin position="1"/>
        <end position="32"/>
    </location>
</feature>
<keyword evidence="1" id="KW-0472">Membrane</keyword>
<evidence type="ECO:0000313" key="7">
    <source>
        <dbReference type="Proteomes" id="UP000034182"/>
    </source>
</evidence>
<dbReference type="PANTHER" id="PTHR31778:SF2">
    <property type="entry name" value="BUD SITE SELECTION PROTEIN RAX2"/>
    <property type="match status" value="1"/>
</dbReference>
<evidence type="ECO:0000256" key="2">
    <source>
        <dbReference type="SAM" id="SignalP"/>
    </source>
</evidence>
<protein>
    <submittedName>
        <fullName evidence="6">Putative cellular morphogenesis protein</fullName>
    </submittedName>
</protein>
<evidence type="ECO:0000259" key="4">
    <source>
        <dbReference type="Pfam" id="PF20842"/>
    </source>
</evidence>
<reference evidence="6 7" key="2">
    <citation type="submission" date="2015-05" db="EMBL/GenBank/DDBJ databases">
        <title>Distinctive expansion of gene families associated with plant cell wall degradation and secondary metabolism in the genomes of grapevine trunk pathogens.</title>
        <authorList>
            <person name="Lawrence D.P."/>
            <person name="Travadon R."/>
            <person name="Rolshausen P.E."/>
            <person name="Baumgartner K."/>
        </authorList>
    </citation>
    <scope>NUCLEOTIDE SEQUENCE [LARGE SCALE GENOMIC DNA]</scope>
    <source>
        <strain evidence="6">DS831</strain>
    </source>
</reference>
<evidence type="ECO:0000259" key="5">
    <source>
        <dbReference type="Pfam" id="PF20843"/>
    </source>
</evidence>
<dbReference type="Pfam" id="PF20843">
    <property type="entry name" value="Rax2_3"/>
    <property type="match status" value="1"/>
</dbReference>
<dbReference type="Pfam" id="PF20842">
    <property type="entry name" value="Rax2_2"/>
    <property type="match status" value="1"/>
</dbReference>
<dbReference type="InterPro" id="IPR024982">
    <property type="entry name" value="Rax2-like_C"/>
</dbReference>
<organism evidence="6 7">
    <name type="scientific">Diplodia seriata</name>
    <dbReference type="NCBI Taxonomy" id="420778"/>
    <lineage>
        <taxon>Eukaryota</taxon>
        <taxon>Fungi</taxon>
        <taxon>Dikarya</taxon>
        <taxon>Ascomycota</taxon>
        <taxon>Pezizomycotina</taxon>
        <taxon>Dothideomycetes</taxon>
        <taxon>Dothideomycetes incertae sedis</taxon>
        <taxon>Botryosphaeriales</taxon>
        <taxon>Botryosphaeriaceae</taxon>
        <taxon>Diplodia</taxon>
    </lineage>
</organism>
<feature type="domain" description="Rax2-like second" evidence="4">
    <location>
        <begin position="226"/>
        <end position="372"/>
    </location>
</feature>
<reference evidence="6 7" key="1">
    <citation type="submission" date="2015-03" db="EMBL/GenBank/DDBJ databases">
        <authorList>
            <person name="Morales-Cruz A."/>
            <person name="Amrine K.C."/>
            <person name="Cantu D."/>
        </authorList>
    </citation>
    <scope>NUCLEOTIDE SEQUENCE [LARGE SCALE GENOMIC DNA]</scope>
    <source>
        <strain evidence="6">DS831</strain>
    </source>
</reference>
<sequence>MRASSSSPVMSAGRLAAALLSAALIGAPTTRAVSFEPVDSPNIDISELGRVALAGNFDALSLYEWVGQEQNTYLTNGSQAILSRFPNGAFANLAVGDANIQAMCPFVKDGSLTGIVIGGNFTSLGGVETQGIALFNPNTSDITPLEGLTGSVKSLYCDSDSGTVYVGGSFSAANSTNALAWVDGWTNLPFAGFNGPVSSIVKNSDGHIIFGGSFDGLGNSTTPKQKDQQIIPLGAGNITSQAASSQSGFSDPRNILCKSGQGGSGNAFLLEDASPGFWKAEFQFGFQPTKLRLYNTNEDGRGTRTWRFTALPDGGIMNLTHTDSDGNNITCDARCPLPQGNTTHQDFHFVNQVGMNAFRIDISEWYGDGAGLAGIELYQDDIYSFAINDFNHPTCESTNTSATATQTGPWEVEASHSSSSQWLSANFTSGETVDSSSASVVFKPNVKQSGNYTVRLYTPGCKQDNTCETRGQVNITGTMTNGTTTAGAPISTTLFQTNYYDKYDTVYYGYVDAISDSFRPFIELTPADGQQGPLNIVAQRVRFELMSSSSGGLNGLYEYDPSLDTVSDDFSASVVDTAGSQLSDSAGINAMVADDNTMWIGGNFSSSNISHIFAIKDNTTVSLADRGLNSEVRALYLNGTDLFVGGNFSNTAETTVDGLNGVALYSTSDNTWTPLGAGVNGSVAQIIPLSLNLTNDTPEFVLALSGDITAVQAFGENATFPVEGIALWSPSRGNWVRNLDVQAIAVSGQLNAWTEVPDSDPLFAGAVASQALEASGAVGLISAEQLGLQRYPIQIQPEAESASSNLTKRSTSSQSVTGVVTGLVYEQNSLNITVIGGHFSVSGANGSEFNNLLFVNTSNSDQVTGLSNQLDATATIVTLATQDSDSTLWVGGRFTGNASDTELNGLFSYSLANADFSSTQPQALDRTSGQVSVNAIAPRPDSGDVFVGGEFDSAGAFTCPALCVYATDRGQWVSPGNGLSGSVSTMLWVTQNELLLGGDLTADDNSTSLVTYTVKDSSFKTLPGSEQVPGPVDAITAANSDGTQFWVAGTASNGSAFVMLTGTGADDWVSVGEGLGEGSVVRGLQVFSINEDHDSNDNLDKDKILMVLGELNVPGFGNASAVTFNGTDFQPFILSTTASNGQGSLSQVFVEKPQNVFRTSGGHLALGLVVLIALAISLALIMLLVVAGIAAERIRRAREGYVPAPTGQMGDKNANINRIPPEHILGNLDNPGAPERL</sequence>
<evidence type="ECO:0000313" key="6">
    <source>
        <dbReference type="EMBL" id="KKY26128.1"/>
    </source>
</evidence>
<feature type="transmembrane region" description="Helical" evidence="1">
    <location>
        <begin position="1164"/>
        <end position="1191"/>
    </location>
</feature>
<dbReference type="InterPro" id="IPR011043">
    <property type="entry name" value="Gal_Oxase/kelch_b-propeller"/>
</dbReference>
<dbReference type="InterPro" id="IPR048266">
    <property type="entry name" value="Rax2-like_second"/>
</dbReference>
<dbReference type="AlphaFoldDB" id="A0A0G2GS26"/>